<evidence type="ECO:0000256" key="5">
    <source>
        <dbReference type="ARBA" id="ARBA00022737"/>
    </source>
</evidence>
<name>A0A8K0JP89_9TREE</name>
<feature type="region of interest" description="Disordered" evidence="17">
    <location>
        <begin position="57"/>
        <end position="81"/>
    </location>
</feature>
<reference evidence="19" key="1">
    <citation type="submission" date="2020-04" db="EMBL/GenBank/DDBJ databases">
        <title>Analysis of mating type loci in Filobasidium floriforme.</title>
        <authorList>
            <person name="Nowrousian M."/>
        </authorList>
    </citation>
    <scope>NUCLEOTIDE SEQUENCE</scope>
    <source>
        <strain evidence="19">CBS 6242</strain>
    </source>
</reference>
<dbReference type="InterPro" id="IPR012334">
    <property type="entry name" value="Pectin_lyas_fold"/>
</dbReference>
<dbReference type="InterPro" id="IPR011050">
    <property type="entry name" value="Pectin_lyase_fold/virulence"/>
</dbReference>
<sequence length="487" mass="52597">MLSKLVLFKLFLTLAILAPASAAPANDNKPCPPANANSNAQAAPWCRTTSTIITPTSTSLASSVPEPTTSQTPPTPPASGERKRCAIQALGGDADDAPAINRAFEECSQGGVVAFEYGVRYNAYNPVSALKLNGTKVEFYGNVHLPEDIPTVQAIVADPKVYDGYWFRFKGEGLEWVGTKDINAGWIDSHGQAWWDANPAGQGGLPNRPHLLRFDIKKSTIKNLKSEKPIGWNTRIVADDLYIEGTVVNAHSESGSFPFNTDGLGLSGTNILAVDSKIDNGDDCFAITTPSRNITMRKATCGGPGTHGLSIGSLGKNQAQVNTVRDITFEDITMIDALYGARFKSWVGGQGITENIKYHDIRLYNVTYPIAVTQTYVDQNNPGGDRVNNGSVILKNFSFKDWVGDINSFQPGDKSCISDPCWYEQDLPEFTGSQGIFFSCANEGSCQGFETENLRIYGQNGVPAEFLCKNVHAASNPNLGFTCADNL</sequence>
<evidence type="ECO:0000313" key="19">
    <source>
        <dbReference type="EMBL" id="KAG7561925.1"/>
    </source>
</evidence>
<keyword evidence="7" id="KW-1015">Disulfide bond</keyword>
<evidence type="ECO:0000256" key="1">
    <source>
        <dbReference type="ARBA" id="ARBA00004613"/>
    </source>
</evidence>
<evidence type="ECO:0000256" key="13">
    <source>
        <dbReference type="ARBA" id="ARBA00041474"/>
    </source>
</evidence>
<dbReference type="SUPFAM" id="SSF51126">
    <property type="entry name" value="Pectin lyase-like"/>
    <property type="match status" value="1"/>
</dbReference>
<keyword evidence="3" id="KW-0964">Secreted</keyword>
<evidence type="ECO:0000256" key="11">
    <source>
        <dbReference type="ARBA" id="ARBA00037312"/>
    </source>
</evidence>
<dbReference type="Proteomes" id="UP000812966">
    <property type="component" value="Unassembled WGS sequence"/>
</dbReference>
<dbReference type="PANTHER" id="PTHR31736">
    <property type="match status" value="1"/>
</dbReference>
<keyword evidence="10" id="KW-0961">Cell wall biogenesis/degradation</keyword>
<comment type="function">
    <text evidence="11">Specific in hydrolyzing the terminal glycosidic bond of polygalacturonic acid and oligogalacturonates.</text>
</comment>
<comment type="similarity">
    <text evidence="2 16">Belongs to the glycosyl hydrolase 28 family.</text>
</comment>
<evidence type="ECO:0000313" key="20">
    <source>
        <dbReference type="Proteomes" id="UP000812966"/>
    </source>
</evidence>
<evidence type="ECO:0000256" key="12">
    <source>
        <dbReference type="ARBA" id="ARBA00038933"/>
    </source>
</evidence>
<dbReference type="EC" id="3.2.1.67" evidence="12"/>
<organism evidence="19 20">
    <name type="scientific">Filobasidium floriforme</name>
    <dbReference type="NCBI Taxonomy" id="5210"/>
    <lineage>
        <taxon>Eukaryota</taxon>
        <taxon>Fungi</taxon>
        <taxon>Dikarya</taxon>
        <taxon>Basidiomycota</taxon>
        <taxon>Agaricomycotina</taxon>
        <taxon>Tremellomycetes</taxon>
        <taxon>Filobasidiales</taxon>
        <taxon>Filobasidiaceae</taxon>
        <taxon>Filobasidium</taxon>
    </lineage>
</organism>
<evidence type="ECO:0000256" key="2">
    <source>
        <dbReference type="ARBA" id="ARBA00008834"/>
    </source>
</evidence>
<evidence type="ECO:0000256" key="14">
    <source>
        <dbReference type="ARBA" id="ARBA00042262"/>
    </source>
</evidence>
<evidence type="ECO:0000256" key="15">
    <source>
        <dbReference type="ARBA" id="ARBA00048766"/>
    </source>
</evidence>
<dbReference type="EMBL" id="JABELV010000043">
    <property type="protein sequence ID" value="KAG7561925.1"/>
    <property type="molecule type" value="Genomic_DNA"/>
</dbReference>
<keyword evidence="6 16" id="KW-0378">Hydrolase</keyword>
<comment type="subcellular location">
    <subcellularLocation>
        <location evidence="1">Secreted</location>
    </subcellularLocation>
</comment>
<evidence type="ECO:0000256" key="9">
    <source>
        <dbReference type="ARBA" id="ARBA00023295"/>
    </source>
</evidence>
<keyword evidence="4 18" id="KW-0732">Signal</keyword>
<proteinExistence type="inferred from homology"/>
<evidence type="ECO:0000256" key="17">
    <source>
        <dbReference type="SAM" id="MobiDB-lite"/>
    </source>
</evidence>
<dbReference type="GO" id="GO:0005975">
    <property type="term" value="P:carbohydrate metabolic process"/>
    <property type="evidence" value="ECO:0007669"/>
    <property type="project" value="InterPro"/>
</dbReference>
<keyword evidence="8" id="KW-0325">Glycoprotein</keyword>
<dbReference type="GO" id="GO:0005576">
    <property type="term" value="C:extracellular region"/>
    <property type="evidence" value="ECO:0007669"/>
    <property type="project" value="UniProtKB-SubCell"/>
</dbReference>
<dbReference type="Gene3D" id="2.160.20.10">
    <property type="entry name" value="Single-stranded right-handed beta-helix, Pectin lyase-like"/>
    <property type="match status" value="1"/>
</dbReference>
<protein>
    <recommendedName>
        <fullName evidence="12">galacturonan 1,4-alpha-galacturonidase</fullName>
        <ecNumber evidence="12">3.2.1.67</ecNumber>
    </recommendedName>
    <alternativeName>
        <fullName evidence="13">Galacturan 1,4-alpha-galacturonidase C</fullName>
    </alternativeName>
    <alternativeName>
        <fullName evidence="14">Poly(1,4-alpha-D-galacturonide)galacturonohydrolase C</fullName>
    </alternativeName>
</protein>
<feature type="chain" id="PRO_5035444401" description="galacturonan 1,4-alpha-galacturonidase" evidence="18">
    <location>
        <begin position="23"/>
        <end position="487"/>
    </location>
</feature>
<dbReference type="PANTHER" id="PTHR31736:SF11">
    <property type="entry name" value="EXOPOLYGALACTURONASE C-RELATED"/>
    <property type="match status" value="1"/>
</dbReference>
<gene>
    <name evidence="19" type="ORF">FFLO_02654</name>
</gene>
<accession>A0A8K0JP89</accession>
<keyword evidence="9 16" id="KW-0326">Glycosidase</keyword>
<evidence type="ECO:0000256" key="7">
    <source>
        <dbReference type="ARBA" id="ARBA00023157"/>
    </source>
</evidence>
<dbReference type="InterPro" id="IPR000743">
    <property type="entry name" value="Glyco_hydro_28"/>
</dbReference>
<keyword evidence="20" id="KW-1185">Reference proteome</keyword>
<dbReference type="AlphaFoldDB" id="A0A8K0JP89"/>
<evidence type="ECO:0000256" key="18">
    <source>
        <dbReference type="SAM" id="SignalP"/>
    </source>
</evidence>
<evidence type="ECO:0000256" key="8">
    <source>
        <dbReference type="ARBA" id="ARBA00023180"/>
    </source>
</evidence>
<evidence type="ECO:0000256" key="6">
    <source>
        <dbReference type="ARBA" id="ARBA00022801"/>
    </source>
</evidence>
<comment type="catalytic activity">
    <reaction evidence="15">
        <text>[(1-&gt;4)-alpha-D-galacturonosyl](n) + H2O = alpha-D-galacturonate + [(1-&gt;4)-alpha-D-galacturonosyl](n-1)</text>
        <dbReference type="Rhea" id="RHEA:14117"/>
        <dbReference type="Rhea" id="RHEA-COMP:14570"/>
        <dbReference type="Rhea" id="RHEA-COMP:14572"/>
        <dbReference type="ChEBI" id="CHEBI:15377"/>
        <dbReference type="ChEBI" id="CHEBI:58658"/>
        <dbReference type="ChEBI" id="CHEBI:140523"/>
        <dbReference type="EC" id="3.2.1.67"/>
    </reaction>
</comment>
<feature type="signal peptide" evidence="18">
    <location>
        <begin position="1"/>
        <end position="22"/>
    </location>
</feature>
<dbReference type="OrthoDB" id="187139at2759"/>
<keyword evidence="5" id="KW-0677">Repeat</keyword>
<evidence type="ECO:0000256" key="3">
    <source>
        <dbReference type="ARBA" id="ARBA00022525"/>
    </source>
</evidence>
<comment type="caution">
    <text evidence="19">The sequence shown here is derived from an EMBL/GenBank/DDBJ whole genome shotgun (WGS) entry which is preliminary data.</text>
</comment>
<dbReference type="Pfam" id="PF00295">
    <property type="entry name" value="Glyco_hydro_28"/>
    <property type="match status" value="1"/>
</dbReference>
<evidence type="ECO:0000256" key="16">
    <source>
        <dbReference type="RuleBase" id="RU361169"/>
    </source>
</evidence>
<evidence type="ECO:0000256" key="4">
    <source>
        <dbReference type="ARBA" id="ARBA00022729"/>
    </source>
</evidence>
<dbReference type="GO" id="GO:0071555">
    <property type="term" value="P:cell wall organization"/>
    <property type="evidence" value="ECO:0007669"/>
    <property type="project" value="UniProtKB-KW"/>
</dbReference>
<evidence type="ECO:0000256" key="10">
    <source>
        <dbReference type="ARBA" id="ARBA00023316"/>
    </source>
</evidence>
<dbReference type="GO" id="GO:0004650">
    <property type="term" value="F:polygalacturonase activity"/>
    <property type="evidence" value="ECO:0007669"/>
    <property type="project" value="InterPro"/>
</dbReference>
<dbReference type="GO" id="GO:0047911">
    <property type="term" value="F:galacturan 1,4-alpha-galacturonidase activity"/>
    <property type="evidence" value="ECO:0007669"/>
    <property type="project" value="UniProtKB-EC"/>
</dbReference>
<feature type="compositionally biased region" description="Low complexity" evidence="17">
    <location>
        <begin position="57"/>
        <end position="72"/>
    </location>
</feature>